<dbReference type="Proteomes" id="UP000243975">
    <property type="component" value="Unassembled WGS sequence"/>
</dbReference>
<feature type="domain" description="SWEET-like" evidence="12">
    <location>
        <begin position="615"/>
        <end position="889"/>
    </location>
</feature>
<dbReference type="Gramene" id="KVI02228">
    <property type="protein sequence ID" value="KVI02228"/>
    <property type="gene ID" value="Ccrd_019499"/>
</dbReference>
<feature type="domain" description="DUF2921" evidence="13">
    <location>
        <begin position="213"/>
        <end position="386"/>
    </location>
</feature>
<dbReference type="Pfam" id="PF11145">
    <property type="entry name" value="DUF2921"/>
    <property type="match status" value="1"/>
</dbReference>
<evidence type="ECO:0000256" key="3">
    <source>
        <dbReference type="ARBA" id="ARBA00004906"/>
    </source>
</evidence>
<evidence type="ECO:0000256" key="5">
    <source>
        <dbReference type="ARBA" id="ARBA00022679"/>
    </source>
</evidence>
<feature type="transmembrane region" description="Helical" evidence="10">
    <location>
        <begin position="855"/>
        <end position="877"/>
    </location>
</feature>
<evidence type="ECO:0000256" key="6">
    <source>
        <dbReference type="ARBA" id="ARBA00022692"/>
    </source>
</evidence>
<evidence type="ECO:0000256" key="1">
    <source>
        <dbReference type="ARBA" id="ARBA00000900"/>
    </source>
</evidence>
<feature type="transmembrane region" description="Helical" evidence="10">
    <location>
        <begin position="656"/>
        <end position="674"/>
    </location>
</feature>
<comment type="catalytic activity">
    <reaction evidence="1">
        <text>S-ubiquitinyl-[E2 ubiquitin-conjugating enzyme]-L-cysteine + [acceptor protein]-L-lysine = [E2 ubiquitin-conjugating enzyme]-L-cysteine + N(6)-ubiquitinyl-[acceptor protein]-L-lysine.</text>
        <dbReference type="EC" id="2.3.2.27"/>
    </reaction>
</comment>
<keyword evidence="11" id="KW-0732">Signal</keyword>
<keyword evidence="5" id="KW-0808">Transferase</keyword>
<evidence type="ECO:0000256" key="7">
    <source>
        <dbReference type="ARBA" id="ARBA00022786"/>
    </source>
</evidence>
<reference evidence="14 15" key="1">
    <citation type="journal article" date="2016" name="Sci. Rep.">
        <title>The genome sequence of the outbreeding globe artichoke constructed de novo incorporating a phase-aware low-pass sequencing strategy of F1 progeny.</title>
        <authorList>
            <person name="Scaglione D."/>
            <person name="Reyes-Chin-Wo S."/>
            <person name="Acquadro A."/>
            <person name="Froenicke L."/>
            <person name="Portis E."/>
            <person name="Beitel C."/>
            <person name="Tirone M."/>
            <person name="Mauro R."/>
            <person name="Lo Monaco A."/>
            <person name="Mauromicale G."/>
            <person name="Faccioli P."/>
            <person name="Cattivelli L."/>
            <person name="Rieseberg L."/>
            <person name="Michelmore R."/>
            <person name="Lanteri S."/>
        </authorList>
    </citation>
    <scope>NUCLEOTIDE SEQUENCE [LARGE SCALE GENOMIC DNA]</scope>
    <source>
        <strain evidence="14">2C</strain>
    </source>
</reference>
<comment type="subcellular location">
    <subcellularLocation>
        <location evidence="2">Endomembrane system</location>
        <topology evidence="2">Multi-pass membrane protein</topology>
    </subcellularLocation>
</comment>
<evidence type="ECO:0000259" key="12">
    <source>
        <dbReference type="Pfam" id="PF11145"/>
    </source>
</evidence>
<keyword evidence="7" id="KW-0833">Ubl conjugation pathway</keyword>
<proteinExistence type="predicted"/>
<keyword evidence="8 10" id="KW-1133">Transmembrane helix</keyword>
<feature type="transmembrane region" description="Helical" evidence="10">
    <location>
        <begin position="625"/>
        <end position="644"/>
    </location>
</feature>
<keyword evidence="6 10" id="KW-0812">Transmembrane</keyword>
<evidence type="ECO:0000256" key="9">
    <source>
        <dbReference type="ARBA" id="ARBA00023136"/>
    </source>
</evidence>
<dbReference type="GO" id="GO:0012505">
    <property type="term" value="C:endomembrane system"/>
    <property type="evidence" value="ECO:0007669"/>
    <property type="project" value="UniProtKB-SubCell"/>
</dbReference>
<dbReference type="EC" id="2.3.2.27" evidence="4"/>
<evidence type="ECO:0000313" key="14">
    <source>
        <dbReference type="EMBL" id="KVI02228.1"/>
    </source>
</evidence>
<dbReference type="AlphaFoldDB" id="A0A103Y476"/>
<feature type="signal peptide" evidence="11">
    <location>
        <begin position="1"/>
        <end position="24"/>
    </location>
</feature>
<feature type="chain" id="PRO_5007119376" description="RING-type E3 ubiquitin transferase" evidence="11">
    <location>
        <begin position="25"/>
        <end position="899"/>
    </location>
</feature>
<keyword evidence="15" id="KW-1185">Reference proteome</keyword>
<dbReference type="PANTHER" id="PTHR33389:SF18">
    <property type="entry name" value="OS01G0677900 PROTEIN"/>
    <property type="match status" value="1"/>
</dbReference>
<dbReference type="GO" id="GO:0061630">
    <property type="term" value="F:ubiquitin protein ligase activity"/>
    <property type="evidence" value="ECO:0007669"/>
    <property type="project" value="UniProtKB-EC"/>
</dbReference>
<gene>
    <name evidence="14" type="ORF">Ccrd_019499</name>
</gene>
<evidence type="ECO:0000259" key="13">
    <source>
        <dbReference type="Pfam" id="PF25333"/>
    </source>
</evidence>
<dbReference type="PANTHER" id="PTHR33389">
    <property type="entry name" value="FAMILY PROTEIN, PUTATIVE (DUF2921)-RELATED"/>
    <property type="match status" value="1"/>
</dbReference>
<comment type="caution">
    <text evidence="14">The sequence shown here is derived from an EMBL/GenBank/DDBJ whole genome shotgun (WGS) entry which is preliminary data.</text>
</comment>
<evidence type="ECO:0000256" key="8">
    <source>
        <dbReference type="ARBA" id="ARBA00022989"/>
    </source>
</evidence>
<evidence type="ECO:0000256" key="2">
    <source>
        <dbReference type="ARBA" id="ARBA00004127"/>
    </source>
</evidence>
<evidence type="ECO:0000256" key="11">
    <source>
        <dbReference type="SAM" id="SignalP"/>
    </source>
</evidence>
<dbReference type="EMBL" id="LEKV01002660">
    <property type="protein sequence ID" value="KVI02228.1"/>
    <property type="molecule type" value="Genomic_DNA"/>
</dbReference>
<evidence type="ECO:0000256" key="4">
    <source>
        <dbReference type="ARBA" id="ARBA00012483"/>
    </source>
</evidence>
<feature type="domain" description="DUF2921" evidence="13">
    <location>
        <begin position="413"/>
        <end position="602"/>
    </location>
</feature>
<dbReference type="Pfam" id="PF25333">
    <property type="entry name" value="DUF2921_N"/>
    <property type="match status" value="3"/>
</dbReference>
<name>A0A103Y476_CYNCS</name>
<sequence>MNPSSPILLITIIFFFFFFTQTISTLTISYSQHCNSFAPEATPTQQVFTRHPFLEPLTSHYTGGQKILGHDSASHTAILLKATRNLFKTNITDTYKIQARLTFFPSNHSQLDRVWIDRHQLVFFLDGFWSVSTNMLCMVGSARWFLKEGNPLRLDVVLKLKMARYITLKTSLVNGILESLASRDDSDYFEPIRMIGFPQVAPFKYNYTLVSSDECNKSNSNTRQDSAISMQSIDVCSRFKSQTRTYQLEYPSSCRDEKNCTPFSQDSRFLPSFVALNGIQCSSADKKLRFLVEFQDRRYTPGSQSFNPNITLIGEGTWDGTKDELCIVACRILDQNDPTGSAHVGDCSIRLTLWYPAVRSIKNTHTTKGQIWTTKTADDIGYFETIKFQSFDHSLENYGSNYEYTQTEKVKRVCPTEKHGNRQGDVYPSGSGYNQDMTFDMSVKHNNMASTGFAVPIFVGNRVYHSGTGVDFNQRQAAQPPMTARSTTSHNTPLTISYEIGFTLNSTSGSGISSLKLSSTNNGRVDISAEGFYDDQKGQVCMIGCRKLHSFGKNKNSINTSFDCDIMVRFQLPRTNGDGGGFMKGSIESLRKETDVLYFEHLDVLSLTYTTTGATKSLWRMDLEIIMVLISDTFSCIFIARLLFHVKKRPEMVSSISVLMMLILASGHMVPLVLNFEAMFSNTRIQKDIPLGTTGGWLEMNEIVVRTVTMVSFILQFHLLHLTWSAKLRNDDGNRKNPWIAEIQTLIICLPIYIVGGSMPLLVNWKNNNYTIPSQGSIWGDLRSYAGLILDGFLLPQLVLNILQISKGNALSHSFYFGTTFVRLLPHAYDLYWGPSNISHQFDRLYIYANPRADFYSPSWDIVICCGGIVFAVIVFLQQRFGGRFMFPKYEMVPAASNE</sequence>
<dbReference type="InterPro" id="IPR021319">
    <property type="entry name" value="DUF2921"/>
</dbReference>
<feature type="transmembrane region" description="Helical" evidence="10">
    <location>
        <begin position="703"/>
        <end position="724"/>
    </location>
</feature>
<feature type="domain" description="DUF2921" evidence="13">
    <location>
        <begin position="30"/>
        <end position="192"/>
    </location>
</feature>
<protein>
    <recommendedName>
        <fullName evidence="4">RING-type E3 ubiquitin transferase</fullName>
        <ecNumber evidence="4">2.3.2.27</ecNumber>
    </recommendedName>
</protein>
<feature type="transmembrane region" description="Helical" evidence="10">
    <location>
        <begin position="745"/>
        <end position="765"/>
    </location>
</feature>
<comment type="pathway">
    <text evidence="3">Protein modification; protein ubiquitination.</text>
</comment>
<dbReference type="STRING" id="59895.A0A103Y476"/>
<evidence type="ECO:0000313" key="15">
    <source>
        <dbReference type="Proteomes" id="UP000243975"/>
    </source>
</evidence>
<keyword evidence="9 10" id="KW-0472">Membrane</keyword>
<organism evidence="14 15">
    <name type="scientific">Cynara cardunculus var. scolymus</name>
    <name type="common">Globe artichoke</name>
    <name type="synonym">Cynara scolymus</name>
    <dbReference type="NCBI Taxonomy" id="59895"/>
    <lineage>
        <taxon>Eukaryota</taxon>
        <taxon>Viridiplantae</taxon>
        <taxon>Streptophyta</taxon>
        <taxon>Embryophyta</taxon>
        <taxon>Tracheophyta</taxon>
        <taxon>Spermatophyta</taxon>
        <taxon>Magnoliopsida</taxon>
        <taxon>eudicotyledons</taxon>
        <taxon>Gunneridae</taxon>
        <taxon>Pentapetalae</taxon>
        <taxon>asterids</taxon>
        <taxon>campanulids</taxon>
        <taxon>Asterales</taxon>
        <taxon>Asteraceae</taxon>
        <taxon>Carduoideae</taxon>
        <taxon>Cardueae</taxon>
        <taxon>Carduinae</taxon>
        <taxon>Cynara</taxon>
    </lineage>
</organism>
<dbReference type="OMA" id="RSKYEYT"/>
<evidence type="ECO:0000256" key="10">
    <source>
        <dbReference type="SAM" id="Phobius"/>
    </source>
</evidence>
<accession>A0A103Y476</accession>
<dbReference type="InterPro" id="IPR057425">
    <property type="entry name" value="DUF2921_N"/>
</dbReference>